<feature type="region of interest" description="Disordered" evidence="1">
    <location>
        <begin position="1"/>
        <end position="50"/>
    </location>
</feature>
<proteinExistence type="predicted"/>
<organism evidence="2 3">
    <name type="scientific">Mortierella hygrophila</name>
    <dbReference type="NCBI Taxonomy" id="979708"/>
    <lineage>
        <taxon>Eukaryota</taxon>
        <taxon>Fungi</taxon>
        <taxon>Fungi incertae sedis</taxon>
        <taxon>Mucoromycota</taxon>
        <taxon>Mortierellomycotina</taxon>
        <taxon>Mortierellomycetes</taxon>
        <taxon>Mortierellales</taxon>
        <taxon>Mortierellaceae</taxon>
        <taxon>Mortierella</taxon>
    </lineage>
</organism>
<protein>
    <submittedName>
        <fullName evidence="2">Uncharacterized protein</fullName>
    </submittedName>
</protein>
<reference evidence="2" key="1">
    <citation type="journal article" date="2020" name="Fungal Divers.">
        <title>Resolving the Mortierellaceae phylogeny through synthesis of multi-gene phylogenetics and phylogenomics.</title>
        <authorList>
            <person name="Vandepol N."/>
            <person name="Liber J."/>
            <person name="Desiro A."/>
            <person name="Na H."/>
            <person name="Kennedy M."/>
            <person name="Barry K."/>
            <person name="Grigoriev I.V."/>
            <person name="Miller A.N."/>
            <person name="O'Donnell K."/>
            <person name="Stajich J.E."/>
            <person name="Bonito G."/>
        </authorList>
    </citation>
    <scope>NUCLEOTIDE SEQUENCE</scope>
    <source>
        <strain evidence="2">NRRL 2591</strain>
    </source>
</reference>
<feature type="region of interest" description="Disordered" evidence="1">
    <location>
        <begin position="85"/>
        <end position="104"/>
    </location>
</feature>
<dbReference type="Proteomes" id="UP000723463">
    <property type="component" value="Unassembled WGS sequence"/>
</dbReference>
<evidence type="ECO:0000256" key="1">
    <source>
        <dbReference type="SAM" id="MobiDB-lite"/>
    </source>
</evidence>
<feature type="compositionally biased region" description="Gly residues" evidence="1">
    <location>
        <begin position="275"/>
        <end position="285"/>
    </location>
</feature>
<feature type="compositionally biased region" description="Low complexity" evidence="1">
    <location>
        <begin position="1"/>
        <end position="13"/>
    </location>
</feature>
<sequence>MSDSSNDPSTTDTMDSKDKQKSDQAPSGTGLRASNKTNKQSHKQEGAQLVVDTKRKAQRLIGRFLDMLRIRIEDAVAEVRRKKNGEALSERAVPSEGVSRESMRGLQLSRRHRLRGLYSRVHYNDPGDCCSSGRILCSVAVLAVSDAFDGPPASSLSYELLCQQYKSVKDQHARAKEQKCQGNLGIKSFVCATSDWRTLYFKTSSRFRQRDVMASENMNNAIKDHLIHQQRPLYLQPRRQDGSYPWMDVAASGGSGSGGGEAGGLSAEAMDISGDGAGGSGGGGAATARRRHATSIVSVEAPNTDVNPTADAPNSSSSHTKKKAKK</sequence>
<dbReference type="AlphaFoldDB" id="A0A9P6JY78"/>
<evidence type="ECO:0000313" key="2">
    <source>
        <dbReference type="EMBL" id="KAF9537458.1"/>
    </source>
</evidence>
<feature type="compositionally biased region" description="Gly residues" evidence="1">
    <location>
        <begin position="253"/>
        <end position="263"/>
    </location>
</feature>
<evidence type="ECO:0000313" key="3">
    <source>
        <dbReference type="Proteomes" id="UP000723463"/>
    </source>
</evidence>
<gene>
    <name evidence="2" type="ORF">EC957_008100</name>
</gene>
<feature type="region of interest" description="Disordered" evidence="1">
    <location>
        <begin position="245"/>
        <end position="326"/>
    </location>
</feature>
<name>A0A9P6JY78_9FUNG</name>
<dbReference type="EMBL" id="JAAAXW010000399">
    <property type="protein sequence ID" value="KAF9537458.1"/>
    <property type="molecule type" value="Genomic_DNA"/>
</dbReference>
<keyword evidence="3" id="KW-1185">Reference proteome</keyword>
<feature type="compositionally biased region" description="Polar residues" evidence="1">
    <location>
        <begin position="23"/>
        <end position="38"/>
    </location>
</feature>
<accession>A0A9P6JY78</accession>
<comment type="caution">
    <text evidence="2">The sequence shown here is derived from an EMBL/GenBank/DDBJ whole genome shotgun (WGS) entry which is preliminary data.</text>
</comment>